<dbReference type="InterPro" id="IPR036322">
    <property type="entry name" value="WD40_repeat_dom_sf"/>
</dbReference>
<organism evidence="2 3">
    <name type="scientific">Gossypium barbadense</name>
    <name type="common">Sea Island cotton</name>
    <name type="synonym">Hibiscus barbadensis</name>
    <dbReference type="NCBI Taxonomy" id="3634"/>
    <lineage>
        <taxon>Eukaryota</taxon>
        <taxon>Viridiplantae</taxon>
        <taxon>Streptophyta</taxon>
        <taxon>Embryophyta</taxon>
        <taxon>Tracheophyta</taxon>
        <taxon>Spermatophyta</taxon>
        <taxon>Magnoliopsida</taxon>
        <taxon>eudicotyledons</taxon>
        <taxon>Gunneridae</taxon>
        <taxon>Pentapetalae</taxon>
        <taxon>rosids</taxon>
        <taxon>malvids</taxon>
        <taxon>Malvales</taxon>
        <taxon>Malvaceae</taxon>
        <taxon>Malvoideae</taxon>
        <taxon>Gossypium</taxon>
    </lineage>
</organism>
<feature type="repeat" description="WD" evidence="1">
    <location>
        <begin position="302"/>
        <end position="343"/>
    </location>
</feature>
<evidence type="ECO:0000256" key="1">
    <source>
        <dbReference type="PROSITE-ProRule" id="PRU00221"/>
    </source>
</evidence>
<dbReference type="SUPFAM" id="SSF50978">
    <property type="entry name" value="WD40 repeat-like"/>
    <property type="match status" value="1"/>
</dbReference>
<dbReference type="Proteomes" id="UP000239757">
    <property type="component" value="Unassembled WGS sequence"/>
</dbReference>
<dbReference type="Gene3D" id="2.130.10.10">
    <property type="entry name" value="YVTN repeat-like/Quinoprotein amine dehydrogenase"/>
    <property type="match status" value="4"/>
</dbReference>
<dbReference type="InterPro" id="IPR001680">
    <property type="entry name" value="WD40_rpt"/>
</dbReference>
<dbReference type="PROSITE" id="PS50082">
    <property type="entry name" value="WD_REPEATS_2"/>
    <property type="match status" value="1"/>
</dbReference>
<accession>A0A2P5YUT0</accession>
<sequence length="847" mass="93075">MLLKPYRTSSVDWKPSPVVAIATSADDSQLAAAREDGSLEIWLVSAGSVGWHHQLTIHGDSTCRVSSLVWCCVGSEGLSSGRLFSSSIDGSVSEWDLFNLKQKIVLESIGVSIWQMAVAPIIKLPAPVEPSCWHSGNGFLNDKYEYNDSDDAENYQSDDASDSEQVHQKLVTDDRRVAIACDDGAVRIYTISNLDKFIYHKSLPRVSGRALSVTWSHDSNRIYSGSSDGMSSPSNDGLIRCWNVDLGREIFRSTVALGGLGSGPELCIWSLLSLRCGTVVSADSTGSVQFWSGDNGTLLQAHSNHKGDVNALAAAPSQNRVFSAGSDGQVILYKLCTEKLQSYNDKSSSEMMKKWVYVGYVRAHTHDVRALTMAVPISSEGSLSDEARELQDEKERKLFAYSAKEFTRFSPHDVCPAPQRVPVQLVVNTRFSQTSFLLVQASSWLDVLCVRVLDVGSGPYGGLATTNLVARVKSKLSRKIVSSAMSNSGELFGYSDQIRPSLFALSRQAGQSTWTISKRQLPQDLPSAHSMAFTCDGVRLLIAGHDRRIYIVDLEGLELLHTFILCRGEHDKEGSLSDPPITKMFTSFDCQWLAAINCFGDIYIFNLEIQRQHWFISRLDGASVTAGGFPPQDNNILIITTSSNQFYIFDVEARQLGEWSMQHTFTLPKRYQEFPGEVIGLSFCPSSSSHPTKSSSLTRFSQTSFLLVQASSWLDVLCVRVLDVGSGPYGGLATTNLVARVKSKLSRKIVSSAMSNSGELFGYSDQIRPSLFALSRQAGQSTWTISKRQLPQDLPSAHSMAFTCDGVRLLIAGHDRRIYAMCSIDFGKPVDEDDESELGRNSFSGDP</sequence>
<dbReference type="InterPro" id="IPR044622">
    <property type="entry name" value="PCN"/>
</dbReference>
<gene>
    <name evidence="2" type="ORF">GOBAR_AA01218</name>
</gene>
<dbReference type="SUPFAM" id="SSF50998">
    <property type="entry name" value="Quinoprotein alcohol dehydrogenase-like"/>
    <property type="match status" value="1"/>
</dbReference>
<dbReference type="EMBL" id="KZ662771">
    <property type="protein sequence ID" value="PPS19346.1"/>
    <property type="molecule type" value="Genomic_DNA"/>
</dbReference>
<keyword evidence="1" id="KW-0853">WD repeat</keyword>
<dbReference type="Pfam" id="PF00400">
    <property type="entry name" value="WD40"/>
    <property type="match status" value="1"/>
</dbReference>
<dbReference type="SMART" id="SM00320">
    <property type="entry name" value="WD40"/>
    <property type="match status" value="7"/>
</dbReference>
<dbReference type="GO" id="GO:0010073">
    <property type="term" value="P:meristem maintenance"/>
    <property type="evidence" value="ECO:0007669"/>
    <property type="project" value="InterPro"/>
</dbReference>
<reference evidence="2 3" key="1">
    <citation type="submission" date="2015-01" db="EMBL/GenBank/DDBJ databases">
        <title>Genome of allotetraploid Gossypium barbadense reveals genomic plasticity and fiber elongation in cotton evolution.</title>
        <authorList>
            <person name="Chen X."/>
            <person name="Liu X."/>
            <person name="Zhao B."/>
            <person name="Zheng H."/>
            <person name="Hu Y."/>
            <person name="Lu G."/>
            <person name="Yang C."/>
            <person name="Chen J."/>
            <person name="Shan C."/>
            <person name="Zhang L."/>
            <person name="Zhou Y."/>
            <person name="Wang L."/>
            <person name="Guo W."/>
            <person name="Bai Y."/>
            <person name="Ruan J."/>
            <person name="Shangguan X."/>
            <person name="Mao Y."/>
            <person name="Jiang J."/>
            <person name="Zhu Y."/>
            <person name="Lei J."/>
            <person name="Kang H."/>
            <person name="Chen S."/>
            <person name="He X."/>
            <person name="Wang R."/>
            <person name="Wang Y."/>
            <person name="Chen J."/>
            <person name="Wang L."/>
            <person name="Yu S."/>
            <person name="Wang B."/>
            <person name="Wei J."/>
            <person name="Song S."/>
            <person name="Lu X."/>
            <person name="Gao Z."/>
            <person name="Gu W."/>
            <person name="Deng X."/>
            <person name="Ma D."/>
            <person name="Wang S."/>
            <person name="Liang W."/>
            <person name="Fang L."/>
            <person name="Cai C."/>
            <person name="Zhu X."/>
            <person name="Zhou B."/>
            <person name="Zhang Y."/>
            <person name="Chen Z."/>
            <person name="Xu S."/>
            <person name="Zhu R."/>
            <person name="Wang S."/>
            <person name="Zhang T."/>
            <person name="Zhao G."/>
        </authorList>
    </citation>
    <scope>NUCLEOTIDE SEQUENCE [LARGE SCALE GENOMIC DNA]</scope>
    <source>
        <strain evidence="3">cv. Xinhai21</strain>
        <tissue evidence="2">Leaf</tissue>
    </source>
</reference>
<dbReference type="PANTHER" id="PTHR45086:SF1">
    <property type="entry name" value="WD REPEAT-CONTAINING PROTEIN PCN"/>
    <property type="match status" value="1"/>
</dbReference>
<evidence type="ECO:0000313" key="2">
    <source>
        <dbReference type="EMBL" id="PPS19346.1"/>
    </source>
</evidence>
<proteinExistence type="predicted"/>
<dbReference type="SUPFAM" id="SSF69304">
    <property type="entry name" value="Tricorn protease N-terminal domain"/>
    <property type="match status" value="1"/>
</dbReference>
<name>A0A2P5YUT0_GOSBA</name>
<dbReference type="InterPro" id="IPR015943">
    <property type="entry name" value="WD40/YVTN_repeat-like_dom_sf"/>
</dbReference>
<dbReference type="AlphaFoldDB" id="A0A2P5YUT0"/>
<protein>
    <submittedName>
        <fullName evidence="2">Uncharacterized protein</fullName>
    </submittedName>
</protein>
<dbReference type="GO" id="GO:0035266">
    <property type="term" value="P:meristem growth"/>
    <property type="evidence" value="ECO:0007669"/>
    <property type="project" value="InterPro"/>
</dbReference>
<evidence type="ECO:0000313" key="3">
    <source>
        <dbReference type="Proteomes" id="UP000239757"/>
    </source>
</evidence>
<dbReference type="OrthoDB" id="8883818at2759"/>
<dbReference type="PANTHER" id="PTHR45086">
    <property type="entry name" value="WD REPEAT-CONTAINING PROTEIN PCN"/>
    <property type="match status" value="1"/>
</dbReference>
<dbReference type="InterPro" id="IPR011047">
    <property type="entry name" value="Quinoprotein_ADH-like_sf"/>
</dbReference>